<sequence length="254" mass="29486">MARKANIAREEIHQACWELIEKNTFPNIPRLTEHFALKDGRRCSNTTFMNAIAGWEDAYKEHQQHQLQELSDILLPIFKRFSRDVTQNLGQLLDEKSTDLEQHQIRKQEATEGGFLSLSSALIELQETHDALTIEHKKICSHTEDIQKKLAFSDQRYQDVLSHNHVLNSQLKQEQNSNTELRINLSQKEVDLAKQDNQLTLFKQENTKLVAELKNNQIKHVKGEAEKWLEITKKLDTLTSSIETINHKDRGSKK</sequence>
<dbReference type="EMBL" id="CP016181">
    <property type="protein sequence ID" value="AWY00718.1"/>
    <property type="molecule type" value="Genomic_DNA"/>
</dbReference>
<gene>
    <name evidence="1" type="ORF">A8139_12585</name>
</gene>
<dbReference type="OrthoDB" id="6103324at2"/>
<reference evidence="1 2" key="1">
    <citation type="submission" date="2016-06" db="EMBL/GenBank/DDBJ databases">
        <title>The sequenced genome of the ice-adhering bacterium Marinomonas primoryensis, from Antarctica.</title>
        <authorList>
            <person name="Graham L."/>
            <person name="Vance T.D.R."/>
            <person name="Davies P.L."/>
        </authorList>
    </citation>
    <scope>NUCLEOTIDE SEQUENCE [LARGE SCALE GENOMIC DNA]</scope>
    <source>
        <strain evidence="1 2">AceL</strain>
    </source>
</reference>
<evidence type="ECO:0000313" key="1">
    <source>
        <dbReference type="EMBL" id="AWY00718.1"/>
    </source>
</evidence>
<name>A0A2Z4PT14_9GAMM</name>
<dbReference type="RefSeq" id="WP_112138589.1">
    <property type="nucleotide sequence ID" value="NZ_CP016181.1"/>
</dbReference>
<evidence type="ECO:0008006" key="3">
    <source>
        <dbReference type="Google" id="ProtNLM"/>
    </source>
</evidence>
<accession>A0A2Z4PT14</accession>
<organism evidence="1 2">
    <name type="scientific">Marinomonas primoryensis</name>
    <dbReference type="NCBI Taxonomy" id="178399"/>
    <lineage>
        <taxon>Bacteria</taxon>
        <taxon>Pseudomonadati</taxon>
        <taxon>Pseudomonadota</taxon>
        <taxon>Gammaproteobacteria</taxon>
        <taxon>Oceanospirillales</taxon>
        <taxon>Oceanospirillaceae</taxon>
        <taxon>Marinomonas</taxon>
    </lineage>
</organism>
<dbReference type="AlphaFoldDB" id="A0A2Z4PT14"/>
<dbReference type="Proteomes" id="UP000249898">
    <property type="component" value="Chromosome"/>
</dbReference>
<proteinExistence type="predicted"/>
<protein>
    <recommendedName>
        <fullName evidence="3">KfrA N-terminal DNA-binding domain-containing protein</fullName>
    </recommendedName>
</protein>
<evidence type="ECO:0000313" key="2">
    <source>
        <dbReference type="Proteomes" id="UP000249898"/>
    </source>
</evidence>